<name>J3MPU8_ORYBR</name>
<dbReference type="Gramene" id="OB08G11270.1">
    <property type="protein sequence ID" value="OB08G11270.1"/>
    <property type="gene ID" value="OB08G11270"/>
</dbReference>
<dbReference type="OMA" id="DIHRRTG"/>
<reference evidence="1" key="1">
    <citation type="journal article" date="2013" name="Nat. Commun.">
        <title>Whole-genome sequencing of Oryza brachyantha reveals mechanisms underlying Oryza genome evolution.</title>
        <authorList>
            <person name="Chen J."/>
            <person name="Huang Q."/>
            <person name="Gao D."/>
            <person name="Wang J."/>
            <person name="Lang Y."/>
            <person name="Liu T."/>
            <person name="Li B."/>
            <person name="Bai Z."/>
            <person name="Luis Goicoechea J."/>
            <person name="Liang C."/>
            <person name="Chen C."/>
            <person name="Zhang W."/>
            <person name="Sun S."/>
            <person name="Liao Y."/>
            <person name="Zhang X."/>
            <person name="Yang L."/>
            <person name="Song C."/>
            <person name="Wang M."/>
            <person name="Shi J."/>
            <person name="Liu G."/>
            <person name="Liu J."/>
            <person name="Zhou H."/>
            <person name="Zhou W."/>
            <person name="Yu Q."/>
            <person name="An N."/>
            <person name="Chen Y."/>
            <person name="Cai Q."/>
            <person name="Wang B."/>
            <person name="Liu B."/>
            <person name="Min J."/>
            <person name="Huang Y."/>
            <person name="Wu H."/>
            <person name="Li Z."/>
            <person name="Zhang Y."/>
            <person name="Yin Y."/>
            <person name="Song W."/>
            <person name="Jiang J."/>
            <person name="Jackson S.A."/>
            <person name="Wing R.A."/>
            <person name="Wang J."/>
            <person name="Chen M."/>
        </authorList>
    </citation>
    <scope>NUCLEOTIDE SEQUENCE [LARGE SCALE GENOMIC DNA]</scope>
    <source>
        <strain evidence="1">cv. IRGC 101232</strain>
    </source>
</reference>
<dbReference type="EnsemblPlants" id="OB08G11270.1">
    <property type="protein sequence ID" value="OB08G11270.1"/>
    <property type="gene ID" value="OB08G11270"/>
</dbReference>
<dbReference type="Proteomes" id="UP000006038">
    <property type="component" value="Chromosome 8"/>
</dbReference>
<evidence type="ECO:0000313" key="1">
    <source>
        <dbReference type="EnsemblPlants" id="OB08G11270.1"/>
    </source>
</evidence>
<protein>
    <submittedName>
        <fullName evidence="1">Uncharacterized protein</fullName>
    </submittedName>
</protein>
<keyword evidence="2" id="KW-1185">Reference proteome</keyword>
<organism evidence="1">
    <name type="scientific">Oryza brachyantha</name>
    <name type="common">malo sina</name>
    <dbReference type="NCBI Taxonomy" id="4533"/>
    <lineage>
        <taxon>Eukaryota</taxon>
        <taxon>Viridiplantae</taxon>
        <taxon>Streptophyta</taxon>
        <taxon>Embryophyta</taxon>
        <taxon>Tracheophyta</taxon>
        <taxon>Spermatophyta</taxon>
        <taxon>Magnoliopsida</taxon>
        <taxon>Liliopsida</taxon>
        <taxon>Poales</taxon>
        <taxon>Poaceae</taxon>
        <taxon>BOP clade</taxon>
        <taxon>Oryzoideae</taxon>
        <taxon>Oryzeae</taxon>
        <taxon>Oryzinae</taxon>
        <taxon>Oryza</taxon>
    </lineage>
</organism>
<sequence length="164" mass="18049">MVKIVKSNKPFEEDYEQLLGDARDIHRRTGCTVTVLAVHPITGEPHEVVVDGTDDRNNDVPAPDHFTAPNVRRYLRLKGRLGDTTLRVLSSELGGSMTLPEVEKLMFRVRAVRLAMLRRSKAAPAGGGRGPPEQGLKLASHLVALGSSIVNRREEKTITLTMFG</sequence>
<reference evidence="1" key="2">
    <citation type="submission" date="2013-04" db="UniProtKB">
        <authorList>
            <consortium name="EnsemblPlants"/>
        </authorList>
    </citation>
    <scope>IDENTIFICATION</scope>
</reference>
<dbReference type="HOGENOM" id="CLU_124656_0_0_1"/>
<proteinExistence type="predicted"/>
<evidence type="ECO:0000313" key="2">
    <source>
        <dbReference type="Proteomes" id="UP000006038"/>
    </source>
</evidence>
<accession>J3MPU8</accession>
<dbReference type="AlphaFoldDB" id="J3MPU8"/>